<protein>
    <submittedName>
        <fullName evidence="7">Trypsin-like peptidase domain-containing protein</fullName>
    </submittedName>
</protein>
<keyword evidence="2" id="KW-0645">Protease</keyword>
<keyword evidence="3" id="KW-0378">Hydrolase</keyword>
<dbReference type="SUPFAM" id="SSF50494">
    <property type="entry name" value="Trypsin-like serine proteases"/>
    <property type="match status" value="1"/>
</dbReference>
<organism evidence="7">
    <name type="scientific">Nakamurella sp. A5-74</name>
    <dbReference type="NCBI Taxonomy" id="3158264"/>
    <lineage>
        <taxon>Bacteria</taxon>
        <taxon>Bacillati</taxon>
        <taxon>Actinomycetota</taxon>
        <taxon>Actinomycetes</taxon>
        <taxon>Nakamurellales</taxon>
        <taxon>Nakamurellaceae</taxon>
        <taxon>Nakamurella</taxon>
    </lineage>
</organism>
<gene>
    <name evidence="7" type="ORF">ABLG96_12040</name>
</gene>
<dbReference type="PANTHER" id="PTHR43343">
    <property type="entry name" value="PEPTIDASE S12"/>
    <property type="match status" value="1"/>
</dbReference>
<dbReference type="InterPro" id="IPR009003">
    <property type="entry name" value="Peptidase_S1_PA"/>
</dbReference>
<reference evidence="7" key="1">
    <citation type="submission" date="2024-05" db="EMBL/GenBank/DDBJ databases">
        <authorList>
            <person name="Cai S.Y."/>
            <person name="Jin L.M."/>
            <person name="Li H.R."/>
        </authorList>
    </citation>
    <scope>NUCLEOTIDE SEQUENCE</scope>
    <source>
        <strain evidence="7">A5-74</strain>
    </source>
</reference>
<dbReference type="InterPro" id="IPR043504">
    <property type="entry name" value="Peptidase_S1_PA_chymotrypsin"/>
</dbReference>
<dbReference type="InterPro" id="IPR001940">
    <property type="entry name" value="Peptidase_S1C"/>
</dbReference>
<evidence type="ECO:0000256" key="3">
    <source>
        <dbReference type="ARBA" id="ARBA00022801"/>
    </source>
</evidence>
<feature type="compositionally biased region" description="Basic and acidic residues" evidence="4">
    <location>
        <begin position="1"/>
        <end position="13"/>
    </location>
</feature>
<dbReference type="SUPFAM" id="SSF50156">
    <property type="entry name" value="PDZ domain-like"/>
    <property type="match status" value="1"/>
</dbReference>
<dbReference type="InterPro" id="IPR001478">
    <property type="entry name" value="PDZ"/>
</dbReference>
<dbReference type="AlphaFoldDB" id="A0AAU8DKG4"/>
<feature type="domain" description="PDZ" evidence="6">
    <location>
        <begin position="393"/>
        <end position="476"/>
    </location>
</feature>
<dbReference type="CDD" id="cd06779">
    <property type="entry name" value="cpPDZ_Deg_HtrA-like"/>
    <property type="match status" value="1"/>
</dbReference>
<evidence type="ECO:0000256" key="2">
    <source>
        <dbReference type="ARBA" id="ARBA00022670"/>
    </source>
</evidence>
<proteinExistence type="inferred from homology"/>
<dbReference type="PRINTS" id="PR00834">
    <property type="entry name" value="PROTEASES2C"/>
</dbReference>
<name>A0AAU8DKG4_9ACTN</name>
<evidence type="ECO:0000256" key="5">
    <source>
        <dbReference type="SAM" id="Phobius"/>
    </source>
</evidence>
<keyword evidence="5" id="KW-0812">Transmembrane</keyword>
<dbReference type="SMART" id="SM00228">
    <property type="entry name" value="PDZ"/>
    <property type="match status" value="1"/>
</dbReference>
<dbReference type="EMBL" id="CP159218">
    <property type="protein sequence ID" value="XCG62014.1"/>
    <property type="molecule type" value="Genomic_DNA"/>
</dbReference>
<dbReference type="PROSITE" id="PS50106">
    <property type="entry name" value="PDZ"/>
    <property type="match status" value="1"/>
</dbReference>
<dbReference type="InterPro" id="IPR051201">
    <property type="entry name" value="Chloro_Bact_Ser_Proteases"/>
</dbReference>
<accession>A0AAU8DKG4</accession>
<dbReference type="Gene3D" id="2.30.42.10">
    <property type="match status" value="1"/>
</dbReference>
<dbReference type="InterPro" id="IPR036034">
    <property type="entry name" value="PDZ_sf"/>
</dbReference>
<dbReference type="RefSeq" id="WP_353647629.1">
    <property type="nucleotide sequence ID" value="NZ_CP159218.1"/>
</dbReference>
<evidence type="ECO:0000256" key="4">
    <source>
        <dbReference type="SAM" id="MobiDB-lite"/>
    </source>
</evidence>
<keyword evidence="5" id="KW-0472">Membrane</keyword>
<keyword evidence="5" id="KW-1133">Transmembrane helix</keyword>
<dbReference type="PANTHER" id="PTHR43343:SF3">
    <property type="entry name" value="PROTEASE DO-LIKE 8, CHLOROPLASTIC"/>
    <property type="match status" value="1"/>
</dbReference>
<dbReference type="GO" id="GO:0004252">
    <property type="term" value="F:serine-type endopeptidase activity"/>
    <property type="evidence" value="ECO:0007669"/>
    <property type="project" value="InterPro"/>
</dbReference>
<dbReference type="Pfam" id="PF13365">
    <property type="entry name" value="Trypsin_2"/>
    <property type="match status" value="1"/>
</dbReference>
<evidence type="ECO:0000313" key="7">
    <source>
        <dbReference type="EMBL" id="XCG62014.1"/>
    </source>
</evidence>
<feature type="compositionally biased region" description="Basic and acidic residues" evidence="4">
    <location>
        <begin position="92"/>
        <end position="103"/>
    </location>
</feature>
<evidence type="ECO:0000259" key="6">
    <source>
        <dbReference type="PROSITE" id="PS50106"/>
    </source>
</evidence>
<dbReference type="GO" id="GO:0006508">
    <property type="term" value="P:proteolysis"/>
    <property type="evidence" value="ECO:0007669"/>
    <property type="project" value="UniProtKB-KW"/>
</dbReference>
<dbReference type="Pfam" id="PF13180">
    <property type="entry name" value="PDZ_2"/>
    <property type="match status" value="1"/>
</dbReference>
<dbReference type="Gene3D" id="2.40.10.10">
    <property type="entry name" value="Trypsin-like serine proteases"/>
    <property type="match status" value="2"/>
</dbReference>
<sequence length="488" mass="49611">MQTSEPDQRRRAVDPAQAAVFGRPGQVHGSFAPPAMRPPGPAPRFQQRPVVPEMLADAFGRPDGAHQGLRRPPESEPAARTVGGPPSPWRDPSAEVRLGRPAEESPDEPDSLGGDRTAAPFTLRQALFDHRLRPSALIGLVVVTLLAGMVGGAVVLGLRSTDVVAGTDPDYTLAVVGQSIDRPVGSVAAIAAQVTPAVVSIEVRVGNAGGTGSGVVFDKAGYIVTNNHVISQAATAEGAELSVVFNDGKGTRVPATIVGRDPQTDLAVLQVSVDNPRLMQFGDSSKLAVGDPVIAIGSPLGLQGTVTTGIVSALDRPVRLSGSGSDTNAVIDAIQTDAAVNPGNSGGALVDGSGVLVGIPTAIRTLGQSEASGSIGLGFAIPADEVRQIVQEIVRTGSVQHADIGVNARSATDGTTLGAQVQNVRSGGPAAKAGIEEGDTIIVVGDRAVGNADELVVAVQEHAVGETVPVKLVRSGRSLTVQVTLTAG</sequence>
<comment type="similarity">
    <text evidence="1">Belongs to the peptidase S1C family.</text>
</comment>
<feature type="region of interest" description="Disordered" evidence="4">
    <location>
        <begin position="1"/>
        <end position="117"/>
    </location>
</feature>
<feature type="transmembrane region" description="Helical" evidence="5">
    <location>
        <begin position="137"/>
        <end position="158"/>
    </location>
</feature>
<evidence type="ECO:0000256" key="1">
    <source>
        <dbReference type="ARBA" id="ARBA00010541"/>
    </source>
</evidence>